<reference evidence="2" key="1">
    <citation type="submission" date="2017-09" db="EMBL/GenBank/DDBJ databases">
        <authorList>
            <person name="Regsiter A."/>
            <person name="William W."/>
        </authorList>
    </citation>
    <scope>NUCLEOTIDE SEQUENCE [LARGE SCALE GENOMIC DNA]</scope>
    <source>
        <strain evidence="2">500-1</strain>
    </source>
</reference>
<name>A0A2C8F509_9BACT</name>
<dbReference type="EMBL" id="LT907975">
    <property type="protein sequence ID" value="SOB57595.1"/>
    <property type="molecule type" value="Genomic_DNA"/>
</dbReference>
<proteinExistence type="predicted"/>
<dbReference type="AlphaFoldDB" id="A0A2C8F509"/>
<gene>
    <name evidence="1" type="ORF">DPRO_0709</name>
</gene>
<protein>
    <submittedName>
        <fullName evidence="1">Uncharacterized protein</fullName>
    </submittedName>
</protein>
<sequence length="107" mass="11277">MHEATSDLLRLMDAHDIGNTKVVVVDGDTSGVVSLGTLNAVFMAAFGSSHLLVGGGHEPLYDILTKSVDLLMNAKIIARCVLGEVEKAGADRAIISDTRKAIQGEDE</sequence>
<dbReference type="Proteomes" id="UP000219215">
    <property type="component" value="Chromosome DPRO"/>
</dbReference>
<evidence type="ECO:0000313" key="1">
    <source>
        <dbReference type="EMBL" id="SOB57595.1"/>
    </source>
</evidence>
<dbReference type="KEGG" id="pprf:DPRO_0709"/>
<accession>A0A2C8F509</accession>
<organism evidence="1 2">
    <name type="scientific">Pseudodesulfovibrio profundus</name>
    <dbReference type="NCBI Taxonomy" id="57320"/>
    <lineage>
        <taxon>Bacteria</taxon>
        <taxon>Pseudomonadati</taxon>
        <taxon>Thermodesulfobacteriota</taxon>
        <taxon>Desulfovibrionia</taxon>
        <taxon>Desulfovibrionales</taxon>
        <taxon>Desulfovibrionaceae</taxon>
    </lineage>
</organism>
<evidence type="ECO:0000313" key="2">
    <source>
        <dbReference type="Proteomes" id="UP000219215"/>
    </source>
</evidence>
<keyword evidence="2" id="KW-1185">Reference proteome</keyword>